<keyword evidence="10" id="KW-1185">Reference proteome</keyword>
<dbReference type="InterPro" id="IPR004562">
    <property type="entry name" value="LipoylTrfase_LipoateP_Ligase"/>
</dbReference>
<dbReference type="AlphaFoldDB" id="A0A2W7HVS7"/>
<dbReference type="InterPro" id="IPR045864">
    <property type="entry name" value="aa-tRNA-synth_II/BPL/LPL"/>
</dbReference>
<dbReference type="GO" id="GO:0005524">
    <property type="term" value="F:ATP binding"/>
    <property type="evidence" value="ECO:0007669"/>
    <property type="project" value="UniProtKB-KW"/>
</dbReference>
<dbReference type="GO" id="GO:0016979">
    <property type="term" value="F:lipoate-protein ligase activity"/>
    <property type="evidence" value="ECO:0007669"/>
    <property type="project" value="UniProtKB-EC"/>
</dbReference>
<dbReference type="CDD" id="cd16443">
    <property type="entry name" value="LplA"/>
    <property type="match status" value="1"/>
</dbReference>
<evidence type="ECO:0000259" key="8">
    <source>
        <dbReference type="PROSITE" id="PS51733"/>
    </source>
</evidence>
<evidence type="ECO:0000256" key="7">
    <source>
        <dbReference type="ARBA" id="ARBA00048037"/>
    </source>
</evidence>
<feature type="domain" description="BPL/LPL catalytic" evidence="8">
    <location>
        <begin position="40"/>
        <end position="227"/>
    </location>
</feature>
<dbReference type="Proteomes" id="UP000249542">
    <property type="component" value="Unassembled WGS sequence"/>
</dbReference>
<dbReference type="NCBIfam" id="TIGR00545">
    <property type="entry name" value="lipoyltrans"/>
    <property type="match status" value="1"/>
</dbReference>
<dbReference type="Pfam" id="PF21948">
    <property type="entry name" value="LplA-B_cat"/>
    <property type="match status" value="1"/>
</dbReference>
<dbReference type="RefSeq" id="WP_317047034.1">
    <property type="nucleotide sequence ID" value="NZ_QKYV01000007.1"/>
</dbReference>
<protein>
    <recommendedName>
        <fullName evidence="3">lipoate--protein ligase</fullName>
        <ecNumber evidence="3">6.3.1.20</ecNumber>
    </recommendedName>
</protein>
<evidence type="ECO:0000256" key="4">
    <source>
        <dbReference type="ARBA" id="ARBA00022598"/>
    </source>
</evidence>
<evidence type="ECO:0000256" key="5">
    <source>
        <dbReference type="ARBA" id="ARBA00022741"/>
    </source>
</evidence>
<dbReference type="PANTHER" id="PTHR12561:SF3">
    <property type="entry name" value="LIPOYLTRANSFERASE 1, MITOCHONDRIAL"/>
    <property type="match status" value="1"/>
</dbReference>
<evidence type="ECO:0000256" key="3">
    <source>
        <dbReference type="ARBA" id="ARBA00012367"/>
    </source>
</evidence>
<dbReference type="EMBL" id="QKYV01000007">
    <property type="protein sequence ID" value="PZW38756.1"/>
    <property type="molecule type" value="Genomic_DNA"/>
</dbReference>
<keyword evidence="5" id="KW-0547">Nucleotide-binding</keyword>
<comment type="pathway">
    <text evidence="2">Protein modification; protein lipoylation via exogenous pathway; protein N(6)-(lipoyl)lysine from lipoate: step 1/2.</text>
</comment>
<dbReference type="Pfam" id="PF10437">
    <property type="entry name" value="Lip_prot_lig_C"/>
    <property type="match status" value="1"/>
</dbReference>
<gene>
    <name evidence="9" type="ORF">LX95_02420</name>
</gene>
<evidence type="ECO:0000313" key="9">
    <source>
        <dbReference type="EMBL" id="PZW38756.1"/>
    </source>
</evidence>
<reference evidence="9 10" key="1">
    <citation type="submission" date="2018-06" db="EMBL/GenBank/DDBJ databases">
        <title>Genomic Encyclopedia of Archaeal and Bacterial Type Strains, Phase II (KMG-II): from individual species to whole genera.</title>
        <authorList>
            <person name="Goeker M."/>
        </authorList>
    </citation>
    <scope>NUCLEOTIDE SEQUENCE [LARGE SCALE GENOMIC DNA]</scope>
    <source>
        <strain evidence="9 10">DSM 15361</strain>
    </source>
</reference>
<comment type="caution">
    <text evidence="9">The sequence shown here is derived from an EMBL/GenBank/DDBJ whole genome shotgun (WGS) entry which is preliminary data.</text>
</comment>
<dbReference type="Gene3D" id="3.30.930.10">
    <property type="entry name" value="Bira Bifunctional Protein, Domain 2"/>
    <property type="match status" value="1"/>
</dbReference>
<comment type="pathway">
    <text evidence="1">Protein modification; protein lipoylation via exogenous pathway; protein N(6)-(lipoyl)lysine from lipoate: step 2/2.</text>
</comment>
<evidence type="ECO:0000256" key="2">
    <source>
        <dbReference type="ARBA" id="ARBA00005124"/>
    </source>
</evidence>
<proteinExistence type="predicted"/>
<dbReference type="FunFam" id="3.30.930.10:FF:000072">
    <property type="entry name" value="Lipoate--protein ligase"/>
    <property type="match status" value="1"/>
</dbReference>
<keyword evidence="6" id="KW-0067">ATP-binding</keyword>
<dbReference type="PANTHER" id="PTHR12561">
    <property type="entry name" value="LIPOATE-PROTEIN LIGASE"/>
    <property type="match status" value="1"/>
</dbReference>
<keyword evidence="4 9" id="KW-0436">Ligase</keyword>
<comment type="catalytic activity">
    <reaction evidence="7">
        <text>L-lysyl-[lipoyl-carrier protein] + (R)-lipoate + ATP = N(6)-[(R)-lipoyl]-L-lysyl-[lipoyl-carrier protein] + AMP + diphosphate + H(+)</text>
        <dbReference type="Rhea" id="RHEA:49288"/>
        <dbReference type="Rhea" id="RHEA-COMP:10500"/>
        <dbReference type="Rhea" id="RHEA-COMP:10502"/>
        <dbReference type="ChEBI" id="CHEBI:15378"/>
        <dbReference type="ChEBI" id="CHEBI:29969"/>
        <dbReference type="ChEBI" id="CHEBI:30616"/>
        <dbReference type="ChEBI" id="CHEBI:33019"/>
        <dbReference type="ChEBI" id="CHEBI:83088"/>
        <dbReference type="ChEBI" id="CHEBI:83099"/>
        <dbReference type="ChEBI" id="CHEBI:456215"/>
        <dbReference type="EC" id="6.3.1.20"/>
    </reaction>
</comment>
<dbReference type="SUPFAM" id="SSF55681">
    <property type="entry name" value="Class II aaRS and biotin synthetases"/>
    <property type="match status" value="1"/>
</dbReference>
<sequence length="347" mass="40305">MLFLILLANISIAMIFIENEGINDPHLNLALEEYILRNFDRGEDYLLFYINEPSIIIGRNQNTLEEINQSYIDENGVHVVRRISGGGAVYHDLGNLNFSFITDYDNTKLNNFRDFTRPVINTLNNLGVKAELKGRNDILVNDKKISGNAQFSSVKRMFSHGTLLFDCNLEEVGKSLNVKMSKIQSKGHKSVRSRVANISEFLHIPMDIQSFREKIIEEIYDEQEHFRSYYLTAEEWEGVKKLKEEKYGQWDWNYGKSPKFNIHRVKRFSIGEIDIRIFVEKGYIESIKFYGDFFGKEPVGTIEGILTGKRYDLIEIKKALEPVDVHEYFGNVDKQEFVNLLYGPDEI</sequence>
<accession>A0A2W7HVS7</accession>
<evidence type="ECO:0000256" key="1">
    <source>
        <dbReference type="ARBA" id="ARBA00005085"/>
    </source>
</evidence>
<organism evidence="9 10">
    <name type="scientific">Mesonia algae</name>
    <dbReference type="NCBI Taxonomy" id="213248"/>
    <lineage>
        <taxon>Bacteria</taxon>
        <taxon>Pseudomonadati</taxon>
        <taxon>Bacteroidota</taxon>
        <taxon>Flavobacteriia</taxon>
        <taxon>Flavobacteriales</taxon>
        <taxon>Flavobacteriaceae</taxon>
        <taxon>Mesonia</taxon>
    </lineage>
</organism>
<evidence type="ECO:0000313" key="10">
    <source>
        <dbReference type="Proteomes" id="UP000249542"/>
    </source>
</evidence>
<dbReference type="SUPFAM" id="SSF82649">
    <property type="entry name" value="SufE/NifU"/>
    <property type="match status" value="1"/>
</dbReference>
<dbReference type="InterPro" id="IPR004143">
    <property type="entry name" value="BPL_LPL_catalytic"/>
</dbReference>
<dbReference type="InterPro" id="IPR019491">
    <property type="entry name" value="Lipoate_protein_ligase_C"/>
</dbReference>
<dbReference type="Gene3D" id="3.30.390.50">
    <property type="entry name" value="CO dehydrogenase flavoprotein, C-terminal domain"/>
    <property type="match status" value="1"/>
</dbReference>
<dbReference type="PROSITE" id="PS51733">
    <property type="entry name" value="BPL_LPL_CATALYTIC"/>
    <property type="match status" value="1"/>
</dbReference>
<dbReference type="EC" id="6.3.1.20" evidence="3"/>
<dbReference type="GO" id="GO:0009249">
    <property type="term" value="P:protein lipoylation"/>
    <property type="evidence" value="ECO:0007669"/>
    <property type="project" value="InterPro"/>
</dbReference>
<evidence type="ECO:0000256" key="6">
    <source>
        <dbReference type="ARBA" id="ARBA00022840"/>
    </source>
</evidence>
<dbReference type="GO" id="GO:0005737">
    <property type="term" value="C:cytoplasm"/>
    <property type="evidence" value="ECO:0007669"/>
    <property type="project" value="TreeGrafter"/>
</dbReference>
<dbReference type="UniPathway" id="UPA00537">
    <property type="reaction ID" value="UER00594"/>
</dbReference>
<dbReference type="GO" id="GO:0017118">
    <property type="term" value="F:lipoyltransferase activity"/>
    <property type="evidence" value="ECO:0007669"/>
    <property type="project" value="TreeGrafter"/>
</dbReference>
<name>A0A2W7HVS7_9FLAO</name>